<keyword evidence="2" id="KW-1185">Reference proteome</keyword>
<name>A0AAN8IIL6_TRICO</name>
<evidence type="ECO:0000313" key="2">
    <source>
        <dbReference type="Proteomes" id="UP001331761"/>
    </source>
</evidence>
<proteinExistence type="predicted"/>
<comment type="caution">
    <text evidence="1">The sequence shown here is derived from an EMBL/GenBank/DDBJ whole genome shotgun (WGS) entry which is preliminary data.</text>
</comment>
<sequence length="91" mass="10614">MHNSRLHTSIWYEKKTEQIGEISRPSVLVKGHCSHFDANFIRNALDSPISHTLFAIHYSVALRIHYCHGFPRYHTRTAFPIQKNTFHVVLS</sequence>
<gene>
    <name evidence="1" type="ORF">GCK32_020117</name>
</gene>
<evidence type="ECO:0000313" key="1">
    <source>
        <dbReference type="EMBL" id="KAK5974911.1"/>
    </source>
</evidence>
<organism evidence="1 2">
    <name type="scientific">Trichostrongylus colubriformis</name>
    <name type="common">Black scour worm</name>
    <dbReference type="NCBI Taxonomy" id="6319"/>
    <lineage>
        <taxon>Eukaryota</taxon>
        <taxon>Metazoa</taxon>
        <taxon>Ecdysozoa</taxon>
        <taxon>Nematoda</taxon>
        <taxon>Chromadorea</taxon>
        <taxon>Rhabditida</taxon>
        <taxon>Rhabditina</taxon>
        <taxon>Rhabditomorpha</taxon>
        <taxon>Strongyloidea</taxon>
        <taxon>Trichostrongylidae</taxon>
        <taxon>Trichostrongylus</taxon>
    </lineage>
</organism>
<reference evidence="1 2" key="1">
    <citation type="submission" date="2019-10" db="EMBL/GenBank/DDBJ databases">
        <title>Assembly and Annotation for the nematode Trichostrongylus colubriformis.</title>
        <authorList>
            <person name="Martin J."/>
        </authorList>
    </citation>
    <scope>NUCLEOTIDE SEQUENCE [LARGE SCALE GENOMIC DNA]</scope>
    <source>
        <strain evidence="1">G859</strain>
        <tissue evidence="1">Whole worm</tissue>
    </source>
</reference>
<accession>A0AAN8IIL6</accession>
<dbReference type="EMBL" id="WIXE01013651">
    <property type="protein sequence ID" value="KAK5974911.1"/>
    <property type="molecule type" value="Genomic_DNA"/>
</dbReference>
<protein>
    <submittedName>
        <fullName evidence="1">Uncharacterized protein</fullName>
    </submittedName>
</protein>
<dbReference type="Proteomes" id="UP001331761">
    <property type="component" value="Unassembled WGS sequence"/>
</dbReference>
<dbReference type="AlphaFoldDB" id="A0AAN8IIL6"/>